<keyword evidence="1" id="KW-0472">Membrane</keyword>
<gene>
    <name evidence="2" type="ORF">PMALA_054700</name>
</gene>
<evidence type="ECO:0000313" key="3">
    <source>
        <dbReference type="Proteomes" id="UP000078597"/>
    </source>
</evidence>
<feature type="non-terminal residue" evidence="2">
    <location>
        <position position="1"/>
    </location>
</feature>
<feature type="transmembrane region" description="Helical" evidence="1">
    <location>
        <begin position="408"/>
        <end position="430"/>
    </location>
</feature>
<evidence type="ECO:0000256" key="1">
    <source>
        <dbReference type="SAM" id="Phobius"/>
    </source>
</evidence>
<evidence type="ECO:0000313" key="2">
    <source>
        <dbReference type="EMBL" id="SBS96545.1"/>
    </source>
</evidence>
<keyword evidence="1" id="KW-0812">Transmembrane</keyword>
<dbReference type="Proteomes" id="UP000078597">
    <property type="component" value="Unassembled WGS sequence"/>
</dbReference>
<accession>A0A1A8WW21</accession>
<dbReference type="Pfam" id="PF05795">
    <property type="entry name" value="Plasmodium_Vir"/>
    <property type="match status" value="1"/>
</dbReference>
<dbReference type="VEuPathDB" id="PlasmoDB:PmUG01_10050900"/>
<dbReference type="InterPro" id="IPR008780">
    <property type="entry name" value="Plasmodium_Vir"/>
</dbReference>
<proteinExistence type="predicted"/>
<keyword evidence="1" id="KW-1133">Transmembrane helix</keyword>
<dbReference type="AlphaFoldDB" id="A0A1A8WW21"/>
<name>A0A1A8WW21_PLAMA</name>
<dbReference type="EMBL" id="FLQW01004109">
    <property type="protein sequence ID" value="SBS96545.1"/>
    <property type="molecule type" value="Genomic_DNA"/>
</dbReference>
<sequence length="485" mass="57225">ESFLNELPSYKIYGILDKYAKNNNSDLSCNELNKFNQKYNGIENICSEVVHNLKNLYTIPDMDSNNVDRCSYLTYWAYDQMWKKYSTNGNYISINYVLDAFNRILYNIQKSLLPDKLCPLFFNENFNEQKEEKYFYDYSKNYNYISNIIYKVDNNKCKNYKKYLGYISTLYDMYKDDCINFNDCYDFFNIDQNPRELLSVLGNCEDDKRGKGLTKNGRKENSIVPADPESSKEFVTLRLNKLICPFNYEQKDIRGNVVSTGAKCYYIDQKSSKVRGPADPTETNKNPVQENFKVSDVIKRIKQEKCKDIEGKEKHGALCVSEKSTSSIILDRSNFTPEHRTEVKQEKLSEAESQTTSKDIEEALNRVSIVHKVTYPYTKTRERLKKIYDMTANIYGTVKEKSVIYDSYVFRIMVFGALVMGIIFVFLLYFKFTPFGSRIGKIRKRKKRYRTNFAELNTKRSPRRFIKRTYRHSNRRRFSVVNIEQ</sequence>
<reference evidence="3" key="1">
    <citation type="submission" date="2016-05" db="EMBL/GenBank/DDBJ databases">
        <authorList>
            <person name="Naeem Raeece"/>
        </authorList>
    </citation>
    <scope>NUCLEOTIDE SEQUENCE [LARGE SCALE GENOMIC DNA]</scope>
</reference>
<protein>
    <submittedName>
        <fullName evidence="2">PIR Superfamily Protein</fullName>
    </submittedName>
</protein>
<organism evidence="2 3">
    <name type="scientific">Plasmodium malariae</name>
    <dbReference type="NCBI Taxonomy" id="5858"/>
    <lineage>
        <taxon>Eukaryota</taxon>
        <taxon>Sar</taxon>
        <taxon>Alveolata</taxon>
        <taxon>Apicomplexa</taxon>
        <taxon>Aconoidasida</taxon>
        <taxon>Haemosporida</taxon>
        <taxon>Plasmodiidae</taxon>
        <taxon>Plasmodium</taxon>
        <taxon>Plasmodium (Plasmodium)</taxon>
    </lineage>
</organism>